<proteinExistence type="predicted"/>
<evidence type="ECO:0000313" key="3">
    <source>
        <dbReference type="EMBL" id="HJF65970.1"/>
    </source>
</evidence>
<keyword evidence="2" id="KW-1133">Transmembrane helix</keyword>
<dbReference type="RefSeq" id="WP_220092572.1">
    <property type="nucleotide sequence ID" value="NZ_JBHTHO010000038.1"/>
</dbReference>
<evidence type="ECO:0000256" key="2">
    <source>
        <dbReference type="SAM" id="Phobius"/>
    </source>
</evidence>
<keyword evidence="2" id="KW-0812">Transmembrane</keyword>
<organism evidence="3 4">
    <name type="scientific">Slackia equolifaciens</name>
    <dbReference type="NCBI Taxonomy" id="498718"/>
    <lineage>
        <taxon>Bacteria</taxon>
        <taxon>Bacillati</taxon>
        <taxon>Actinomycetota</taxon>
        <taxon>Coriobacteriia</taxon>
        <taxon>Eggerthellales</taxon>
        <taxon>Eggerthellaceae</taxon>
        <taxon>Slackia</taxon>
    </lineage>
</organism>
<feature type="region of interest" description="Disordered" evidence="1">
    <location>
        <begin position="1"/>
        <end position="46"/>
    </location>
</feature>
<dbReference type="Proteomes" id="UP000786989">
    <property type="component" value="Unassembled WGS sequence"/>
</dbReference>
<evidence type="ECO:0000256" key="1">
    <source>
        <dbReference type="SAM" id="MobiDB-lite"/>
    </source>
</evidence>
<keyword evidence="2" id="KW-0472">Membrane</keyword>
<feature type="transmembrane region" description="Helical" evidence="2">
    <location>
        <begin position="143"/>
        <end position="166"/>
    </location>
</feature>
<reference evidence="3" key="1">
    <citation type="journal article" date="2021" name="PeerJ">
        <title>Extensive microbial diversity within the chicken gut microbiome revealed by metagenomics and culture.</title>
        <authorList>
            <person name="Gilroy R."/>
            <person name="Ravi A."/>
            <person name="Getino M."/>
            <person name="Pursley I."/>
            <person name="Horton D.L."/>
            <person name="Alikhan N.F."/>
            <person name="Baker D."/>
            <person name="Gharbi K."/>
            <person name="Hall N."/>
            <person name="Watson M."/>
            <person name="Adriaenssens E.M."/>
            <person name="Foster-Nyarko E."/>
            <person name="Jarju S."/>
            <person name="Secka A."/>
            <person name="Antonio M."/>
            <person name="Oren A."/>
            <person name="Chaudhuri R.R."/>
            <person name="La Ragione R."/>
            <person name="Hildebrand F."/>
            <person name="Pallen M.J."/>
        </authorList>
    </citation>
    <scope>NUCLEOTIDE SEQUENCE</scope>
    <source>
        <strain evidence="3">ChiGjej6B6-11269</strain>
    </source>
</reference>
<name>A0A9D3A216_9ACTN</name>
<protein>
    <submittedName>
        <fullName evidence="3">Bacteriocin ABC transporter permease</fullName>
    </submittedName>
</protein>
<reference evidence="3" key="2">
    <citation type="submission" date="2021-09" db="EMBL/GenBank/DDBJ databases">
        <authorList>
            <person name="Gilroy R."/>
        </authorList>
    </citation>
    <scope>NUCLEOTIDE SEQUENCE</scope>
    <source>
        <strain evidence="3">ChiGjej6B6-11269</strain>
    </source>
</reference>
<feature type="transmembrane region" description="Helical" evidence="2">
    <location>
        <begin position="271"/>
        <end position="293"/>
    </location>
</feature>
<accession>A0A9D3A216</accession>
<feature type="transmembrane region" description="Helical" evidence="2">
    <location>
        <begin position="178"/>
        <end position="199"/>
    </location>
</feature>
<sequence length="299" mass="30806">MSATPHLEAKAGRFNSGTNGNRASNAPRDASGRTGSESARPSRPDGSFASAVRAEALKSRHAAPVRLAVIMAVPFPSLALINALANPQFGVSFSPWNYWYALLLAVTLSLVSACVAAADAHLKLRPLLSAGAPPARAWWAKSVWCLALSLVSNLIVFALYAIAAAACGEASPASMTTMLAATLVITLASSWMIPATLFLTARFGMLAGIFIPLVVQIAGAFSWSLVPYWPAFPPTATVVAPTAFLPVLPTAEPLSAGIEVASALGLTAANITIALGVAAAAFVALTAAGAAWLNRAEER</sequence>
<dbReference type="AlphaFoldDB" id="A0A9D3A216"/>
<gene>
    <name evidence="3" type="ORF">K8U77_07660</name>
</gene>
<feature type="compositionally biased region" description="Polar residues" evidence="1">
    <location>
        <begin position="15"/>
        <end position="24"/>
    </location>
</feature>
<feature type="transmembrane region" description="Helical" evidence="2">
    <location>
        <begin position="206"/>
        <end position="226"/>
    </location>
</feature>
<comment type="caution">
    <text evidence="3">The sequence shown here is derived from an EMBL/GenBank/DDBJ whole genome shotgun (WGS) entry which is preliminary data.</text>
</comment>
<evidence type="ECO:0000313" key="4">
    <source>
        <dbReference type="Proteomes" id="UP000786989"/>
    </source>
</evidence>
<feature type="transmembrane region" description="Helical" evidence="2">
    <location>
        <begin position="67"/>
        <end position="85"/>
    </location>
</feature>
<feature type="transmembrane region" description="Helical" evidence="2">
    <location>
        <begin position="97"/>
        <end position="122"/>
    </location>
</feature>
<dbReference type="EMBL" id="DYWI01000146">
    <property type="protein sequence ID" value="HJF65970.1"/>
    <property type="molecule type" value="Genomic_DNA"/>
</dbReference>